<dbReference type="OrthoDB" id="9806704at2"/>
<keyword evidence="4" id="KW-1133">Transmembrane helix</keyword>
<dbReference type="InterPro" id="IPR001054">
    <property type="entry name" value="A/G_cyclase"/>
</dbReference>
<feature type="transmembrane region" description="Helical" evidence="4">
    <location>
        <begin position="127"/>
        <end position="145"/>
    </location>
</feature>
<feature type="transmembrane region" description="Helical" evidence="4">
    <location>
        <begin position="76"/>
        <end position="93"/>
    </location>
</feature>
<comment type="similarity">
    <text evidence="3">Belongs to the adenylyl cyclase class-4/guanylyl cyclase family.</text>
</comment>
<keyword evidence="2 3" id="KW-0456">Lyase</keyword>
<organism evidence="6 7">
    <name type="scientific">Alteromonas confluentis</name>
    <dbReference type="NCBI Taxonomy" id="1656094"/>
    <lineage>
        <taxon>Bacteria</taxon>
        <taxon>Pseudomonadati</taxon>
        <taxon>Pseudomonadota</taxon>
        <taxon>Gammaproteobacteria</taxon>
        <taxon>Alteromonadales</taxon>
        <taxon>Alteromonadaceae</taxon>
        <taxon>Alteromonas/Salinimonas group</taxon>
        <taxon>Alteromonas</taxon>
    </lineage>
</organism>
<dbReference type="PROSITE" id="PS50125">
    <property type="entry name" value="GUANYLATE_CYCLASE_2"/>
    <property type="match status" value="1"/>
</dbReference>
<dbReference type="EMBL" id="MDHN01000031">
    <property type="protein sequence ID" value="OFC70057.1"/>
    <property type="molecule type" value="Genomic_DNA"/>
</dbReference>
<feature type="transmembrane region" description="Helical" evidence="4">
    <location>
        <begin position="21"/>
        <end position="38"/>
    </location>
</feature>
<dbReference type="GO" id="GO:0070482">
    <property type="term" value="P:response to oxygen levels"/>
    <property type="evidence" value="ECO:0007669"/>
    <property type="project" value="TreeGrafter"/>
</dbReference>
<dbReference type="InterPro" id="IPR029787">
    <property type="entry name" value="Nucleotide_cyclase"/>
</dbReference>
<feature type="domain" description="Guanylate cyclase" evidence="5">
    <location>
        <begin position="219"/>
        <end position="353"/>
    </location>
</feature>
<keyword evidence="4" id="KW-0812">Transmembrane</keyword>
<evidence type="ECO:0000256" key="3">
    <source>
        <dbReference type="RuleBase" id="RU000405"/>
    </source>
</evidence>
<dbReference type="Gene3D" id="3.30.70.1230">
    <property type="entry name" value="Nucleotide cyclase"/>
    <property type="match status" value="1"/>
</dbReference>
<dbReference type="PANTHER" id="PTHR45655">
    <property type="entry name" value="GUANYLATE CYCLASE SOLUBLE SUBUNIT BETA-2"/>
    <property type="match status" value="1"/>
</dbReference>
<dbReference type="AlphaFoldDB" id="A0A1E7Z9A5"/>
<dbReference type="RefSeq" id="WP_070126159.1">
    <property type="nucleotide sequence ID" value="NZ_MDHN01000031.1"/>
</dbReference>
<evidence type="ECO:0000313" key="7">
    <source>
        <dbReference type="Proteomes" id="UP000175691"/>
    </source>
</evidence>
<keyword evidence="4" id="KW-0472">Membrane</keyword>
<dbReference type="PROSITE" id="PS00452">
    <property type="entry name" value="GUANYLATE_CYCLASE_1"/>
    <property type="match status" value="1"/>
</dbReference>
<dbReference type="SUPFAM" id="SSF55073">
    <property type="entry name" value="Nucleotide cyclase"/>
    <property type="match status" value="1"/>
</dbReference>
<reference evidence="6 7" key="1">
    <citation type="submission" date="2016-08" db="EMBL/GenBank/DDBJ databases">
        <authorList>
            <person name="Seilhamer J.J."/>
        </authorList>
    </citation>
    <scope>NUCLEOTIDE SEQUENCE [LARGE SCALE GENOMIC DNA]</scope>
    <source>
        <strain evidence="6 7">KCTC 42603</strain>
    </source>
</reference>
<dbReference type="GO" id="GO:0004016">
    <property type="term" value="F:adenylate cyclase activity"/>
    <property type="evidence" value="ECO:0007669"/>
    <property type="project" value="UniProtKB-ARBA"/>
</dbReference>
<feature type="transmembrane region" description="Helical" evidence="4">
    <location>
        <begin position="99"/>
        <end position="115"/>
    </location>
</feature>
<dbReference type="SMART" id="SM00044">
    <property type="entry name" value="CYCc"/>
    <property type="match status" value="1"/>
</dbReference>
<feature type="transmembrane region" description="Helical" evidence="4">
    <location>
        <begin position="44"/>
        <end position="64"/>
    </location>
</feature>
<keyword evidence="7" id="KW-1185">Reference proteome</keyword>
<dbReference type="CDD" id="cd07302">
    <property type="entry name" value="CHD"/>
    <property type="match status" value="1"/>
</dbReference>
<gene>
    <name evidence="6" type="ORF">BFC18_15090</name>
</gene>
<accession>A0A1E7Z9A5</accession>
<dbReference type="GO" id="GO:0019934">
    <property type="term" value="P:cGMP-mediated signaling"/>
    <property type="evidence" value="ECO:0007669"/>
    <property type="project" value="TreeGrafter"/>
</dbReference>
<sequence length="400" mass="44330">MKKPNLKTSMTTTLLVRNLSFAVIAGLALYTSAVVLILKDYSTPVLVLIAMHGILFASCVALTYRRRPGSSERARFFFVSSSMTLITLLSLMWEKDTGLQQLLLFGMITSGFIFPRKEKRQRRFAETTFGLLYVVVEAVIVFSQSHSFASLRLANAVILVTGGLMVLRWIRGKLETQSQTLALSEKQNKALLNSMLPLGPKNSTEHWPLGMTDKLHNVSVLFADLQGYTKLSERYDDVHIVSILDDLYSLFDSLAIRYGIEKLKTNGDEYMAAVGIPSTLARNEVGNAHTVETLCSFAQDMLQSFRTLSEARELGCNIRIGIATGSVIGGIIGTHKPYFDIWGKTVNRAALLEQASIPGTITVCARTRGHLTDSQNTQFDFSDRFVVGDNLVAHTLIFKS</sequence>
<evidence type="ECO:0000256" key="4">
    <source>
        <dbReference type="SAM" id="Phobius"/>
    </source>
</evidence>
<dbReference type="InterPro" id="IPR018297">
    <property type="entry name" value="A/G_cyclase_CS"/>
</dbReference>
<dbReference type="GO" id="GO:0000166">
    <property type="term" value="F:nucleotide binding"/>
    <property type="evidence" value="ECO:0007669"/>
    <property type="project" value="UniProtKB-KW"/>
</dbReference>
<keyword evidence="1" id="KW-0547">Nucleotide-binding</keyword>
<dbReference type="Pfam" id="PF00211">
    <property type="entry name" value="Guanylate_cyc"/>
    <property type="match status" value="1"/>
</dbReference>
<evidence type="ECO:0000259" key="5">
    <source>
        <dbReference type="PROSITE" id="PS50125"/>
    </source>
</evidence>
<evidence type="ECO:0000313" key="6">
    <source>
        <dbReference type="EMBL" id="OFC70057.1"/>
    </source>
</evidence>
<name>A0A1E7Z9A5_9ALTE</name>
<dbReference type="Proteomes" id="UP000175691">
    <property type="component" value="Unassembled WGS sequence"/>
</dbReference>
<proteinExistence type="inferred from homology"/>
<evidence type="ECO:0000256" key="2">
    <source>
        <dbReference type="ARBA" id="ARBA00023239"/>
    </source>
</evidence>
<protein>
    <recommendedName>
        <fullName evidence="5">Guanylate cyclase domain-containing protein</fullName>
    </recommendedName>
</protein>
<feature type="transmembrane region" description="Helical" evidence="4">
    <location>
        <begin position="151"/>
        <end position="170"/>
    </location>
</feature>
<dbReference type="STRING" id="1656094.BFC18_15090"/>
<evidence type="ECO:0000256" key="1">
    <source>
        <dbReference type="ARBA" id="ARBA00022741"/>
    </source>
</evidence>
<dbReference type="GO" id="GO:0004383">
    <property type="term" value="F:guanylate cyclase activity"/>
    <property type="evidence" value="ECO:0007669"/>
    <property type="project" value="TreeGrafter"/>
</dbReference>
<comment type="caution">
    <text evidence="6">The sequence shown here is derived from an EMBL/GenBank/DDBJ whole genome shotgun (WGS) entry which is preliminary data.</text>
</comment>
<dbReference type="GO" id="GO:0008074">
    <property type="term" value="C:guanylate cyclase complex, soluble"/>
    <property type="evidence" value="ECO:0007669"/>
    <property type="project" value="TreeGrafter"/>
</dbReference>
<dbReference type="PANTHER" id="PTHR45655:SF13">
    <property type="entry name" value="SOLUBLE GUANYLATE CYCLASE GCY-32-RELATED"/>
    <property type="match status" value="1"/>
</dbReference>